<protein>
    <submittedName>
        <fullName evidence="1">Tail protein</fullName>
    </submittedName>
</protein>
<proteinExistence type="predicted"/>
<dbReference type="InterPro" id="IPR013783">
    <property type="entry name" value="Ig-like_fold"/>
</dbReference>
<dbReference type="RefSeq" id="WP_053412320.1">
    <property type="nucleotide sequence ID" value="NZ_CP006841.1"/>
</dbReference>
<accession>A0A0K2H1F2</accession>
<dbReference type="AlphaFoldDB" id="A0A0K2H1F2"/>
<dbReference type="EMBL" id="CP006841">
    <property type="protein sequence ID" value="ALA67561.1"/>
    <property type="molecule type" value="Genomic_DNA"/>
</dbReference>
<organism evidence="1 2">
    <name type="scientific">Corynebacterium lactis RW2-5</name>
    <dbReference type="NCBI Taxonomy" id="1408189"/>
    <lineage>
        <taxon>Bacteria</taxon>
        <taxon>Bacillati</taxon>
        <taxon>Actinomycetota</taxon>
        <taxon>Actinomycetes</taxon>
        <taxon>Mycobacteriales</taxon>
        <taxon>Corynebacteriaceae</taxon>
        <taxon>Corynebacterium</taxon>
    </lineage>
</organism>
<dbReference type="GO" id="GO:0005975">
    <property type="term" value="P:carbohydrate metabolic process"/>
    <property type="evidence" value="ECO:0007669"/>
    <property type="project" value="UniProtKB-ARBA"/>
</dbReference>
<dbReference type="Gene3D" id="2.60.40.10">
    <property type="entry name" value="Immunoglobulins"/>
    <property type="match status" value="1"/>
</dbReference>
<evidence type="ECO:0000313" key="2">
    <source>
        <dbReference type="Proteomes" id="UP000058446"/>
    </source>
</evidence>
<name>A0A0K2H1F2_9CORY</name>
<keyword evidence="2" id="KW-1185">Reference proteome</keyword>
<dbReference type="GO" id="GO:0005509">
    <property type="term" value="F:calcium ion binding"/>
    <property type="evidence" value="ECO:0007669"/>
    <property type="project" value="InterPro"/>
</dbReference>
<evidence type="ECO:0000313" key="1">
    <source>
        <dbReference type="EMBL" id="ALA67561.1"/>
    </source>
</evidence>
<reference evidence="1 2" key="1">
    <citation type="submission" date="2013-10" db="EMBL/GenBank/DDBJ databases">
        <title>Complete genome sequence of Corynebacterium lactis DSM 45799(T), isolated from raw cow milk.</title>
        <authorList>
            <person name="Ruckert C."/>
            <person name="Albersmeier A."/>
            <person name="Lipski A."/>
            <person name="Kalinowski J."/>
        </authorList>
    </citation>
    <scope>NUCLEOTIDE SEQUENCE [LARGE SCALE GENOMIC DNA]</scope>
    <source>
        <strain evidence="1 2">RW2-5</strain>
    </source>
</reference>
<dbReference type="Proteomes" id="UP000058446">
    <property type="component" value="Chromosome"/>
</dbReference>
<dbReference type="PATRIC" id="fig|1408189.4.peg.1462"/>
<sequence>MTDVRNITSSNPGRNGVMFRAQIGTELPKNAADELDKGFIDQGIVGEDGVTQAITRDTEDVKAYGGDIAYTLQTDFGEEFTVVLYESRNVETLKTVFGDDNVTTDKAGNITVKHNKAKLPRSTFVFDHEIDQGVKRQVMEIGQVVSVGDIANVHSDIVKYELTVKAFPNKDGNVLIEYIAKDDGKSELQISTGVLKAAKAKEEYSASIVASGGTGPYTFTAEKLPEGLELSEEGELSGTPTETGEQSITVTVTDSKKQTAKKTLTLQINEAGLGLEDLGV</sequence>
<dbReference type="SUPFAM" id="SSF49313">
    <property type="entry name" value="Cadherin-like"/>
    <property type="match status" value="1"/>
</dbReference>
<dbReference type="Pfam" id="PF05345">
    <property type="entry name" value="He_PIG"/>
    <property type="match status" value="1"/>
</dbReference>
<dbReference type="InterPro" id="IPR015919">
    <property type="entry name" value="Cadherin-like_sf"/>
</dbReference>
<dbReference type="STRING" id="1408189.CLAC_07300"/>
<dbReference type="GO" id="GO:0016020">
    <property type="term" value="C:membrane"/>
    <property type="evidence" value="ECO:0007669"/>
    <property type="project" value="InterPro"/>
</dbReference>
<gene>
    <name evidence="1" type="ORF">CLAC_07300</name>
</gene>
<dbReference type="KEGG" id="clw:CLAC_07300"/>